<evidence type="ECO:0000313" key="1">
    <source>
        <dbReference type="EMBL" id="EQA38702.1"/>
    </source>
</evidence>
<protein>
    <submittedName>
        <fullName evidence="1">Uncharacterized protein</fullName>
    </submittedName>
</protein>
<name>V6HEV4_9LEPT</name>
<reference evidence="1 2" key="1">
    <citation type="submission" date="2013-05" db="EMBL/GenBank/DDBJ databases">
        <authorList>
            <person name="Harkins D.M."/>
            <person name="Durkin A.S."/>
            <person name="Brinkac L.M."/>
            <person name="Haft D.H."/>
            <person name="Selengut J.D."/>
            <person name="Sanka R."/>
            <person name="DePew J."/>
            <person name="Purushe J."/>
            <person name="Hartskeerl R.A."/>
            <person name="Ahmed A."/>
            <person name="van der Linden H."/>
            <person name="Goris M.G.A."/>
            <person name="Vinetz J.M."/>
            <person name="Sutton G.G."/>
            <person name="Nierman W.C."/>
            <person name="Fouts D.E."/>
        </authorList>
    </citation>
    <scope>NUCLEOTIDE SEQUENCE [LARGE SCALE GENOMIC DNA]</scope>
    <source>
        <strain evidence="1 2">10</strain>
    </source>
</reference>
<dbReference type="Proteomes" id="UP000018719">
    <property type="component" value="Unassembled WGS sequence"/>
</dbReference>
<dbReference type="STRING" id="1049790.LEP1GSC047_2462"/>
<organism evidence="1 2">
    <name type="scientific">Leptospira inadai serovar Lyme str. 10</name>
    <dbReference type="NCBI Taxonomy" id="1049790"/>
    <lineage>
        <taxon>Bacteria</taxon>
        <taxon>Pseudomonadati</taxon>
        <taxon>Spirochaetota</taxon>
        <taxon>Spirochaetia</taxon>
        <taxon>Leptospirales</taxon>
        <taxon>Leptospiraceae</taxon>
        <taxon>Leptospira</taxon>
    </lineage>
</organism>
<accession>V6HEV4</accession>
<proteinExistence type="predicted"/>
<comment type="caution">
    <text evidence="1">The sequence shown here is derived from an EMBL/GenBank/DDBJ whole genome shotgun (WGS) entry which is preliminary data.</text>
</comment>
<dbReference type="EMBL" id="AHMM02000006">
    <property type="protein sequence ID" value="EQA38702.1"/>
    <property type="molecule type" value="Genomic_DNA"/>
</dbReference>
<evidence type="ECO:0000313" key="2">
    <source>
        <dbReference type="Proteomes" id="UP000018719"/>
    </source>
</evidence>
<gene>
    <name evidence="1" type="ORF">LEP1GSC047_2462</name>
</gene>
<dbReference type="AlphaFoldDB" id="V6HEV4"/>
<sequence>MGNLRILLLEGVPTGGRIYKRFDFRNFFRSITKSNDSLGHSSFEIGRFQCAKRFAAFG</sequence>